<organism evidence="1 2">
    <name type="scientific">Pelosinus baikalensis</name>
    <dbReference type="NCBI Taxonomy" id="2892015"/>
    <lineage>
        <taxon>Bacteria</taxon>
        <taxon>Bacillati</taxon>
        <taxon>Bacillota</taxon>
        <taxon>Negativicutes</taxon>
        <taxon>Selenomonadales</taxon>
        <taxon>Sporomusaceae</taxon>
        <taxon>Pelosinus</taxon>
    </lineage>
</organism>
<dbReference type="Proteomes" id="UP001165492">
    <property type="component" value="Unassembled WGS sequence"/>
</dbReference>
<name>A0ABS8HVI4_9FIRM</name>
<proteinExistence type="predicted"/>
<keyword evidence="2" id="KW-1185">Reference proteome</keyword>
<evidence type="ECO:0000313" key="1">
    <source>
        <dbReference type="EMBL" id="MCC5467173.1"/>
    </source>
</evidence>
<dbReference type="EMBL" id="JAJHJB010000028">
    <property type="protein sequence ID" value="MCC5467173.1"/>
    <property type="molecule type" value="Genomic_DNA"/>
</dbReference>
<gene>
    <name evidence="1" type="ORF">LMF89_17710</name>
</gene>
<dbReference type="RefSeq" id="WP_229536199.1">
    <property type="nucleotide sequence ID" value="NZ_JAJHJB010000028.1"/>
</dbReference>
<comment type="caution">
    <text evidence="1">The sequence shown here is derived from an EMBL/GenBank/DDBJ whole genome shotgun (WGS) entry which is preliminary data.</text>
</comment>
<evidence type="ECO:0000313" key="2">
    <source>
        <dbReference type="Proteomes" id="UP001165492"/>
    </source>
</evidence>
<protein>
    <submittedName>
        <fullName evidence="1">Uncharacterized protein</fullName>
    </submittedName>
</protein>
<sequence>MGLGISILPELILINIPERVAAGSEEMVVSIREIETIGKETSGQTQTVSAANRLPWKRSPPPAKHWPI</sequence>
<reference evidence="1" key="1">
    <citation type="submission" date="2021-11" db="EMBL/GenBank/DDBJ databases">
        <title>Description of a new species Pelosinus isolated from the bottom sediments of Lake Baikal.</title>
        <authorList>
            <person name="Zakharyuk A."/>
        </authorList>
    </citation>
    <scope>NUCLEOTIDE SEQUENCE</scope>
    <source>
        <strain evidence="1">Bkl1</strain>
    </source>
</reference>
<accession>A0ABS8HVI4</accession>